<evidence type="ECO:0000313" key="4">
    <source>
        <dbReference type="EMBL" id="KAK4295734.1"/>
    </source>
</evidence>
<evidence type="ECO:0000259" key="3">
    <source>
        <dbReference type="Pfam" id="PF16493"/>
    </source>
</evidence>
<dbReference type="Pfam" id="PF16493">
    <property type="entry name" value="Meis_PKNOX_N"/>
    <property type="match status" value="1"/>
</dbReference>
<dbReference type="EMBL" id="JAWZYT010004012">
    <property type="protein sequence ID" value="KAK4295734.1"/>
    <property type="molecule type" value="Genomic_DNA"/>
</dbReference>
<dbReference type="InterPro" id="IPR032453">
    <property type="entry name" value="PKNOX/Meis_N"/>
</dbReference>
<evidence type="ECO:0000256" key="1">
    <source>
        <dbReference type="ARBA" id="ARBA00023242"/>
    </source>
</evidence>
<comment type="caution">
    <text evidence="4">The sequence shown here is derived from an EMBL/GenBank/DDBJ whole genome shotgun (WGS) entry which is preliminary data.</text>
</comment>
<keyword evidence="5" id="KW-1185">Reference proteome</keyword>
<proteinExistence type="predicted"/>
<organism evidence="4 5">
    <name type="scientific">Petrolisthes manimaculis</name>
    <dbReference type="NCBI Taxonomy" id="1843537"/>
    <lineage>
        <taxon>Eukaryota</taxon>
        <taxon>Metazoa</taxon>
        <taxon>Ecdysozoa</taxon>
        <taxon>Arthropoda</taxon>
        <taxon>Crustacea</taxon>
        <taxon>Multicrustacea</taxon>
        <taxon>Malacostraca</taxon>
        <taxon>Eumalacostraca</taxon>
        <taxon>Eucarida</taxon>
        <taxon>Decapoda</taxon>
        <taxon>Pleocyemata</taxon>
        <taxon>Anomura</taxon>
        <taxon>Galatheoidea</taxon>
        <taxon>Porcellanidae</taxon>
        <taxon>Petrolisthes</taxon>
    </lineage>
</organism>
<keyword evidence="1" id="KW-0539">Nucleus</keyword>
<feature type="compositionally biased region" description="Low complexity" evidence="2">
    <location>
        <begin position="229"/>
        <end position="238"/>
    </location>
</feature>
<name>A0AAE1NT33_9EUCA</name>
<sequence>MAQPARYDDGLGHYGSGGTSMDGVANMYGDPHRTAAAAAALQPASLMGHMNHNAAHNAALYAHSQATNHVAANHVMGSVPDVHKRDKDLIYGHPLFPLLALIFEKCELATCTPREPGVAGGDVCSSESFNEDIAVFSKQVWSHVVLSSSLREEKKDYYIGGGRKPLTYSFFRHAVPYTHGSCLSICLSWTDAPYGRIDKKSRVCLCVCYVCPASVVYPMPSPPSPSPTRPRSLTPMTTQHTHAPGAPVVGAVRELVVVVVVKEGYGGVSSGGVGSGGVGGAVSVATSTPHQHTSSDNHTYITLYVVLLFVSYVRVEGGYNAFMETRNALLRSIEKKIYRNNNS</sequence>
<evidence type="ECO:0000313" key="5">
    <source>
        <dbReference type="Proteomes" id="UP001292094"/>
    </source>
</evidence>
<dbReference type="Proteomes" id="UP001292094">
    <property type="component" value="Unassembled WGS sequence"/>
</dbReference>
<protein>
    <recommendedName>
        <fullName evidence="3">MEIS N-terminal domain-containing protein</fullName>
    </recommendedName>
</protein>
<reference evidence="4" key="1">
    <citation type="submission" date="2023-11" db="EMBL/GenBank/DDBJ databases">
        <title>Genome assemblies of two species of porcelain crab, Petrolisthes cinctipes and Petrolisthes manimaculis (Anomura: Porcellanidae).</title>
        <authorList>
            <person name="Angst P."/>
        </authorList>
    </citation>
    <scope>NUCLEOTIDE SEQUENCE</scope>
    <source>
        <strain evidence="4">PB745_02</strain>
        <tissue evidence="4">Gill</tissue>
    </source>
</reference>
<accession>A0AAE1NT33</accession>
<evidence type="ECO:0000256" key="2">
    <source>
        <dbReference type="SAM" id="MobiDB-lite"/>
    </source>
</evidence>
<feature type="domain" description="MEIS N-terminal" evidence="3">
    <location>
        <begin position="83"/>
        <end position="144"/>
    </location>
</feature>
<dbReference type="AlphaFoldDB" id="A0AAE1NT33"/>
<feature type="region of interest" description="Disordered" evidence="2">
    <location>
        <begin position="220"/>
        <end position="242"/>
    </location>
</feature>
<gene>
    <name evidence="4" type="ORF">Pmani_031722</name>
</gene>